<name>A0A2G6KH98_9BACT</name>
<dbReference type="GO" id="GO:0003677">
    <property type="term" value="F:DNA binding"/>
    <property type="evidence" value="ECO:0007669"/>
    <property type="project" value="InterPro"/>
</dbReference>
<gene>
    <name evidence="9" type="primary">holB</name>
    <name evidence="9" type="ORF">CSA56_05690</name>
</gene>
<dbReference type="SUPFAM" id="SSF52540">
    <property type="entry name" value="P-loop containing nucleoside triphosphate hydrolases"/>
    <property type="match status" value="1"/>
</dbReference>
<comment type="catalytic activity">
    <reaction evidence="7">
        <text>DNA(n) + a 2'-deoxyribonucleoside 5'-triphosphate = DNA(n+1) + diphosphate</text>
        <dbReference type="Rhea" id="RHEA:22508"/>
        <dbReference type="Rhea" id="RHEA-COMP:17339"/>
        <dbReference type="Rhea" id="RHEA-COMP:17340"/>
        <dbReference type="ChEBI" id="CHEBI:33019"/>
        <dbReference type="ChEBI" id="CHEBI:61560"/>
        <dbReference type="ChEBI" id="CHEBI:173112"/>
        <dbReference type="EC" id="2.7.7.7"/>
    </reaction>
</comment>
<dbReference type="GO" id="GO:0009360">
    <property type="term" value="C:DNA polymerase III complex"/>
    <property type="evidence" value="ECO:0007669"/>
    <property type="project" value="InterPro"/>
</dbReference>
<comment type="caution">
    <text evidence="9">The sequence shown here is derived from an EMBL/GenBank/DDBJ whole genome shotgun (WGS) entry which is preliminary data.</text>
</comment>
<dbReference type="GO" id="GO:0008408">
    <property type="term" value="F:3'-5' exonuclease activity"/>
    <property type="evidence" value="ECO:0007669"/>
    <property type="project" value="InterPro"/>
</dbReference>
<dbReference type="GO" id="GO:0006261">
    <property type="term" value="P:DNA-templated DNA replication"/>
    <property type="evidence" value="ECO:0007669"/>
    <property type="project" value="TreeGrafter"/>
</dbReference>
<dbReference type="GO" id="GO:0003887">
    <property type="term" value="F:DNA-directed DNA polymerase activity"/>
    <property type="evidence" value="ECO:0007669"/>
    <property type="project" value="UniProtKB-KW"/>
</dbReference>
<dbReference type="Gene3D" id="3.40.50.300">
    <property type="entry name" value="P-loop containing nucleotide triphosphate hydrolases"/>
    <property type="match status" value="1"/>
</dbReference>
<dbReference type="InterPro" id="IPR001270">
    <property type="entry name" value="ClpA/B"/>
</dbReference>
<sequence>MPFSDIQGQDKAITVLQNAIRHQRVPQAYVFSGDEGVGKKFTALMLAKALNCRDRRDDACERCVSCHKINAGNHPDVRIIEPDGQFIKIDQIREMQKDAGYKPFEGKRKVYILDDAETMRPEAANALLKTLEEPSAECLIILVTANVYALLPTVISRCQFVRFAALGVEKLVAFLEQKAQLPSERARLIASLAEGCPGRAVSMDAEQALEKRNLVENLFQSLSSGLQDVRILFDHVEGLLSQKEAIHEYLDMMLIWYRDMYLLFEKGDKALVANSDAIDRLMQSAKPLSARHIQRLFEIVYQTKLDILRNANLQLTLEVMLISLTEVYNDRNRWR</sequence>
<dbReference type="PANTHER" id="PTHR11669:SF8">
    <property type="entry name" value="DNA POLYMERASE III SUBUNIT DELTA"/>
    <property type="match status" value="1"/>
</dbReference>
<protein>
    <recommendedName>
        <fullName evidence="2">DNA polymerase III subunit delta'</fullName>
        <ecNumber evidence="1">2.7.7.7</ecNumber>
    </recommendedName>
</protein>
<organism evidence="9 10">
    <name type="scientific">candidate division KSB3 bacterium</name>
    <dbReference type="NCBI Taxonomy" id="2044937"/>
    <lineage>
        <taxon>Bacteria</taxon>
        <taxon>candidate division KSB3</taxon>
    </lineage>
</organism>
<evidence type="ECO:0000259" key="8">
    <source>
        <dbReference type="Pfam" id="PF09115"/>
    </source>
</evidence>
<dbReference type="CDD" id="cd00009">
    <property type="entry name" value="AAA"/>
    <property type="match status" value="1"/>
</dbReference>
<evidence type="ECO:0000256" key="7">
    <source>
        <dbReference type="ARBA" id="ARBA00049244"/>
    </source>
</evidence>
<dbReference type="NCBIfam" id="TIGR00678">
    <property type="entry name" value="holB"/>
    <property type="match status" value="1"/>
</dbReference>
<dbReference type="AlphaFoldDB" id="A0A2G6KH98"/>
<dbReference type="Pfam" id="PF13177">
    <property type="entry name" value="DNA_pol3_delta2"/>
    <property type="match status" value="1"/>
</dbReference>
<dbReference type="EMBL" id="PDSK01000065">
    <property type="protein sequence ID" value="PIE35058.1"/>
    <property type="molecule type" value="Genomic_DNA"/>
</dbReference>
<dbReference type="InterPro" id="IPR015199">
    <property type="entry name" value="DNA_pol_III_delta_C"/>
</dbReference>
<keyword evidence="5" id="KW-0235">DNA replication</keyword>
<dbReference type="FunFam" id="3.40.50.300:FF:001255">
    <property type="entry name" value="DNA polymerase III subunit delta"/>
    <property type="match status" value="1"/>
</dbReference>
<dbReference type="InterPro" id="IPR050238">
    <property type="entry name" value="DNA_Rep/Repair_Clamp_Loader"/>
</dbReference>
<dbReference type="InterPro" id="IPR004622">
    <property type="entry name" value="DNA_pol_HolB"/>
</dbReference>
<dbReference type="PANTHER" id="PTHR11669">
    <property type="entry name" value="REPLICATION FACTOR C / DNA POLYMERASE III GAMMA-TAU SUBUNIT"/>
    <property type="match status" value="1"/>
</dbReference>
<keyword evidence="4" id="KW-0548">Nucleotidyltransferase</keyword>
<dbReference type="InterPro" id="IPR027417">
    <property type="entry name" value="P-loop_NTPase"/>
</dbReference>
<accession>A0A2G6KH98</accession>
<proteinExistence type="predicted"/>
<dbReference type="Proteomes" id="UP000230821">
    <property type="component" value="Unassembled WGS sequence"/>
</dbReference>
<evidence type="ECO:0000256" key="6">
    <source>
        <dbReference type="ARBA" id="ARBA00022932"/>
    </source>
</evidence>
<reference evidence="9 10" key="1">
    <citation type="submission" date="2017-10" db="EMBL/GenBank/DDBJ databases">
        <title>Novel microbial diversity and functional potential in the marine mammal oral microbiome.</title>
        <authorList>
            <person name="Dudek N.K."/>
            <person name="Sun C.L."/>
            <person name="Burstein D."/>
            <person name="Kantor R.S."/>
            <person name="Aliaga Goltsman D.S."/>
            <person name="Bik E.M."/>
            <person name="Thomas B.C."/>
            <person name="Banfield J.F."/>
            <person name="Relman D.A."/>
        </authorList>
    </citation>
    <scope>NUCLEOTIDE SEQUENCE [LARGE SCALE GENOMIC DNA]</scope>
    <source>
        <strain evidence="9">DOLJORAL78_47_16</strain>
    </source>
</reference>
<evidence type="ECO:0000313" key="10">
    <source>
        <dbReference type="Proteomes" id="UP000230821"/>
    </source>
</evidence>
<evidence type="ECO:0000256" key="5">
    <source>
        <dbReference type="ARBA" id="ARBA00022705"/>
    </source>
</evidence>
<dbReference type="GO" id="GO:0005524">
    <property type="term" value="F:ATP binding"/>
    <property type="evidence" value="ECO:0007669"/>
    <property type="project" value="InterPro"/>
</dbReference>
<dbReference type="PRINTS" id="PR00300">
    <property type="entry name" value="CLPPROTEASEA"/>
</dbReference>
<evidence type="ECO:0000256" key="1">
    <source>
        <dbReference type="ARBA" id="ARBA00012417"/>
    </source>
</evidence>
<dbReference type="EC" id="2.7.7.7" evidence="1"/>
<evidence type="ECO:0000313" key="9">
    <source>
        <dbReference type="EMBL" id="PIE35058.1"/>
    </source>
</evidence>
<keyword evidence="3" id="KW-0808">Transferase</keyword>
<evidence type="ECO:0000256" key="2">
    <source>
        <dbReference type="ARBA" id="ARBA00014363"/>
    </source>
</evidence>
<feature type="domain" description="DNA polymerase III delta subunit C-terminal" evidence="8">
    <location>
        <begin position="216"/>
        <end position="324"/>
    </location>
</feature>
<dbReference type="Pfam" id="PF09115">
    <property type="entry name" value="DNApol3-delta_C"/>
    <property type="match status" value="1"/>
</dbReference>
<evidence type="ECO:0000256" key="3">
    <source>
        <dbReference type="ARBA" id="ARBA00022679"/>
    </source>
</evidence>
<evidence type="ECO:0000256" key="4">
    <source>
        <dbReference type="ARBA" id="ARBA00022695"/>
    </source>
</evidence>
<keyword evidence="6" id="KW-0239">DNA-directed DNA polymerase</keyword>